<accession>A0A0H3K139</accession>
<name>A0A0H3K139_SYNP6</name>
<evidence type="ECO:0000313" key="2">
    <source>
        <dbReference type="EMBL" id="BAD78935.1"/>
    </source>
</evidence>
<dbReference type="KEGG" id="syc:syc0745_d"/>
<dbReference type="AlphaFoldDB" id="A0A0H3K139"/>
<dbReference type="EMBL" id="AP008231">
    <property type="protein sequence ID" value="BAD78935.1"/>
    <property type="molecule type" value="Genomic_DNA"/>
</dbReference>
<protein>
    <submittedName>
        <fullName evidence="2">Uncharacterized protein</fullName>
    </submittedName>
</protein>
<dbReference type="Proteomes" id="UP000001175">
    <property type="component" value="Chromosome"/>
</dbReference>
<proteinExistence type="predicted"/>
<sequence>MLFGGSGRFFHWILRWNHRQRLANSRHDPAATLAGRQFCLPQPTGSLPFTPCRHAHRSHWVRIRPQAIAVLFADWGHFFRDRLRPLQWLGCWASNSADRRHANRWYCQRLRADFAPEICRPHCSRSNLGRLSGPVLRHLQCRQADRSTSGGVRFDLPPPFLGLEPGRSQLPGANRRRQPCDATAIADSSRAAAASPDYDPSLAGHHPTTTQHHTVCRRGIRNRLFPSCDRASAGEGLHRPRSALLGVADGQHCDRQHHRRSTATALQRIGYRSASPNADSGNRRDSDRAGRLCPPAQRRHSSLPSRLDWLWNGWSAGRSQHHWSGSCPPGISRARRGSDSDRHLGGGRCQQFASRRPNCTIRTTPSHGTARGSGAACSTGLRASISADSNPLIIQPLTCSGIAIAPLWMLLSLHGLTLKLGLSRLMVCQLGLAWWVVLFEMPCWVA</sequence>
<evidence type="ECO:0000256" key="1">
    <source>
        <dbReference type="SAM" id="MobiDB-lite"/>
    </source>
</evidence>
<reference evidence="2 3" key="1">
    <citation type="journal article" date="2007" name="Photosyn. Res.">
        <title>Complete nucleotide sequence of the freshwater unicellular cyanobacterium Synechococcus elongatus PCC 6301 chromosome: gene content and organization.</title>
        <authorList>
            <person name="Sugita C."/>
            <person name="Ogata K."/>
            <person name="Shikata M."/>
            <person name="Jikuya H."/>
            <person name="Takano J."/>
            <person name="Furumichi M."/>
            <person name="Kanehisa M."/>
            <person name="Omata T."/>
            <person name="Sugiura M."/>
            <person name="Sugita M."/>
        </authorList>
    </citation>
    <scope>NUCLEOTIDE SEQUENCE [LARGE SCALE GENOMIC DNA]</scope>
    <source>
        <strain evidence="3">ATCC 27144 / PCC 6301 / SAUG 1402/1</strain>
    </source>
</reference>
<feature type="region of interest" description="Disordered" evidence="1">
    <location>
        <begin position="250"/>
        <end position="300"/>
    </location>
</feature>
<feature type="compositionally biased region" description="Basic and acidic residues" evidence="1">
    <location>
        <begin position="281"/>
        <end position="290"/>
    </location>
</feature>
<evidence type="ECO:0000313" key="3">
    <source>
        <dbReference type="Proteomes" id="UP000001175"/>
    </source>
</evidence>
<organism evidence="2 3">
    <name type="scientific">Synechococcus sp. (strain ATCC 27144 / PCC 6301 / SAUG 1402/1)</name>
    <name type="common">Anacystis nidulans</name>
    <dbReference type="NCBI Taxonomy" id="269084"/>
    <lineage>
        <taxon>Bacteria</taxon>
        <taxon>Bacillati</taxon>
        <taxon>Cyanobacteriota</taxon>
        <taxon>Cyanophyceae</taxon>
        <taxon>Synechococcales</taxon>
        <taxon>Synechococcaceae</taxon>
        <taxon>Synechococcus</taxon>
    </lineage>
</organism>
<gene>
    <name evidence="2" type="ordered locus">syc0745_d</name>
</gene>